<dbReference type="InterPro" id="IPR023393">
    <property type="entry name" value="START-like_dom_sf"/>
</dbReference>
<organism evidence="5 6">
    <name type="scientific">Corynascus novoguineensis</name>
    <dbReference type="NCBI Taxonomy" id="1126955"/>
    <lineage>
        <taxon>Eukaryota</taxon>
        <taxon>Fungi</taxon>
        <taxon>Dikarya</taxon>
        <taxon>Ascomycota</taxon>
        <taxon>Pezizomycotina</taxon>
        <taxon>Sordariomycetes</taxon>
        <taxon>Sordariomycetidae</taxon>
        <taxon>Sordariales</taxon>
        <taxon>Chaetomiaceae</taxon>
        <taxon>Corynascus</taxon>
    </lineage>
</organism>
<evidence type="ECO:0000313" key="5">
    <source>
        <dbReference type="EMBL" id="KAK4245807.1"/>
    </source>
</evidence>
<reference evidence="5" key="1">
    <citation type="journal article" date="2023" name="Mol. Phylogenet. Evol.">
        <title>Genome-scale phylogeny and comparative genomics of the fungal order Sordariales.</title>
        <authorList>
            <person name="Hensen N."/>
            <person name="Bonometti L."/>
            <person name="Westerberg I."/>
            <person name="Brannstrom I.O."/>
            <person name="Guillou S."/>
            <person name="Cros-Aarteil S."/>
            <person name="Calhoun S."/>
            <person name="Haridas S."/>
            <person name="Kuo A."/>
            <person name="Mondo S."/>
            <person name="Pangilinan J."/>
            <person name="Riley R."/>
            <person name="LaButti K."/>
            <person name="Andreopoulos B."/>
            <person name="Lipzen A."/>
            <person name="Chen C."/>
            <person name="Yan M."/>
            <person name="Daum C."/>
            <person name="Ng V."/>
            <person name="Clum A."/>
            <person name="Steindorff A."/>
            <person name="Ohm R.A."/>
            <person name="Martin F."/>
            <person name="Silar P."/>
            <person name="Natvig D.O."/>
            <person name="Lalanne C."/>
            <person name="Gautier V."/>
            <person name="Ament-Velasquez S.L."/>
            <person name="Kruys A."/>
            <person name="Hutchinson M.I."/>
            <person name="Powell A.J."/>
            <person name="Barry K."/>
            <person name="Miller A.N."/>
            <person name="Grigoriev I.V."/>
            <person name="Debuchy R."/>
            <person name="Gladieux P."/>
            <person name="Hiltunen Thoren M."/>
            <person name="Johannesson H."/>
        </authorList>
    </citation>
    <scope>NUCLEOTIDE SEQUENCE</scope>
    <source>
        <strain evidence="5">CBS 359.72</strain>
    </source>
</reference>
<keyword evidence="2" id="KW-0378">Hydrolase</keyword>
<dbReference type="AlphaFoldDB" id="A0AAN7HHK7"/>
<reference evidence="5" key="2">
    <citation type="submission" date="2023-05" db="EMBL/GenBank/DDBJ databases">
        <authorList>
            <consortium name="Lawrence Berkeley National Laboratory"/>
            <person name="Steindorff A."/>
            <person name="Hensen N."/>
            <person name="Bonometti L."/>
            <person name="Westerberg I."/>
            <person name="Brannstrom I.O."/>
            <person name="Guillou S."/>
            <person name="Cros-Aarteil S."/>
            <person name="Calhoun S."/>
            <person name="Haridas S."/>
            <person name="Kuo A."/>
            <person name="Mondo S."/>
            <person name="Pangilinan J."/>
            <person name="Riley R."/>
            <person name="Labutti K."/>
            <person name="Andreopoulos B."/>
            <person name="Lipzen A."/>
            <person name="Chen C."/>
            <person name="Yanf M."/>
            <person name="Daum C."/>
            <person name="Ng V."/>
            <person name="Clum A."/>
            <person name="Ohm R."/>
            <person name="Martin F."/>
            <person name="Silar P."/>
            <person name="Natvig D."/>
            <person name="Lalanne C."/>
            <person name="Gautier V."/>
            <person name="Ament-Velasquez S.L."/>
            <person name="Kruys A."/>
            <person name="Hutchinson M.I."/>
            <person name="Powell A.J."/>
            <person name="Barry K."/>
            <person name="Miller A.N."/>
            <person name="Grigoriev I.V."/>
            <person name="Debuchy R."/>
            <person name="Gladieux P."/>
            <person name="Thoren M.H."/>
            <person name="Johannesson H."/>
        </authorList>
    </citation>
    <scope>NUCLEOTIDE SEQUENCE</scope>
    <source>
        <strain evidence="5">CBS 359.72</strain>
    </source>
</reference>
<feature type="domain" description="CN hydrolase" evidence="4">
    <location>
        <begin position="326"/>
        <end position="632"/>
    </location>
</feature>
<dbReference type="SMART" id="SM01000">
    <property type="entry name" value="Aha1_N"/>
    <property type="match status" value="1"/>
</dbReference>
<protein>
    <recommendedName>
        <fullName evidence="4">CN hydrolase domain-containing protein</fullName>
    </recommendedName>
</protein>
<dbReference type="EMBL" id="MU857690">
    <property type="protein sequence ID" value="KAK4245807.1"/>
    <property type="molecule type" value="Genomic_DNA"/>
</dbReference>
<dbReference type="CDD" id="cd08892">
    <property type="entry name" value="SRPBCC_Aha1"/>
    <property type="match status" value="1"/>
</dbReference>
<dbReference type="InterPro" id="IPR036526">
    <property type="entry name" value="C-N_Hydrolase_sf"/>
</dbReference>
<keyword evidence="6" id="KW-1185">Reference proteome</keyword>
<dbReference type="Pfam" id="PF00795">
    <property type="entry name" value="CN_hydrolase"/>
    <property type="match status" value="1"/>
</dbReference>
<dbReference type="Pfam" id="PF08327">
    <property type="entry name" value="AHSA1"/>
    <property type="match status" value="1"/>
</dbReference>
<name>A0AAN7HHK7_9PEZI</name>
<dbReference type="Gene3D" id="3.60.110.10">
    <property type="entry name" value="Carbon-nitrogen hydrolase"/>
    <property type="match status" value="1"/>
</dbReference>
<dbReference type="SUPFAM" id="SSF55961">
    <property type="entry name" value="Bet v1-like"/>
    <property type="match status" value="1"/>
</dbReference>
<dbReference type="SUPFAM" id="SSF56317">
    <property type="entry name" value="Carbon-nitrogen hydrolase"/>
    <property type="match status" value="2"/>
</dbReference>
<dbReference type="CDD" id="cd07197">
    <property type="entry name" value="nitrilase"/>
    <property type="match status" value="1"/>
</dbReference>
<evidence type="ECO:0000256" key="3">
    <source>
        <dbReference type="SAM" id="MobiDB-lite"/>
    </source>
</evidence>
<accession>A0AAN7HHK7</accession>
<evidence type="ECO:0000313" key="6">
    <source>
        <dbReference type="Proteomes" id="UP001303647"/>
    </source>
</evidence>
<dbReference type="PANTHER" id="PTHR43674:SF16">
    <property type="entry name" value="CARBON-NITROGEN FAMILY, PUTATIVE (AFU_ORTHOLOGUE AFUA_5G02350)-RELATED"/>
    <property type="match status" value="1"/>
</dbReference>
<dbReference type="Proteomes" id="UP001303647">
    <property type="component" value="Unassembled WGS sequence"/>
</dbReference>
<dbReference type="InterPro" id="IPR003010">
    <property type="entry name" value="C-N_Hydrolase"/>
</dbReference>
<dbReference type="PROSITE" id="PS50263">
    <property type="entry name" value="CN_HYDROLASE"/>
    <property type="match status" value="1"/>
</dbReference>
<evidence type="ECO:0000256" key="1">
    <source>
        <dbReference type="ARBA" id="ARBA00006817"/>
    </source>
</evidence>
<dbReference type="Pfam" id="PF09229">
    <property type="entry name" value="Aha1_N"/>
    <property type="match status" value="1"/>
</dbReference>
<feature type="compositionally biased region" description="Polar residues" evidence="3">
    <location>
        <begin position="168"/>
        <end position="187"/>
    </location>
</feature>
<dbReference type="InterPro" id="IPR013538">
    <property type="entry name" value="ASHA1/2-like_C"/>
</dbReference>
<dbReference type="PANTHER" id="PTHR43674">
    <property type="entry name" value="NITRILASE C965.09-RELATED"/>
    <property type="match status" value="1"/>
</dbReference>
<dbReference type="Gene3D" id="3.15.10.20">
    <property type="entry name" value="Activator of Hsp90 ATPase Aha1, N-terminal domain"/>
    <property type="match status" value="1"/>
</dbReference>
<dbReference type="Gene3D" id="3.30.530.20">
    <property type="match status" value="1"/>
</dbReference>
<evidence type="ECO:0000259" key="4">
    <source>
        <dbReference type="PROSITE" id="PS50263"/>
    </source>
</evidence>
<dbReference type="SUPFAM" id="SSF103111">
    <property type="entry name" value="Activator of Hsp90 ATPase, Aha1"/>
    <property type="match status" value="1"/>
</dbReference>
<dbReference type="GO" id="GO:0051087">
    <property type="term" value="F:protein-folding chaperone binding"/>
    <property type="evidence" value="ECO:0007669"/>
    <property type="project" value="InterPro"/>
</dbReference>
<dbReference type="GO" id="GO:0016811">
    <property type="term" value="F:hydrolase activity, acting on carbon-nitrogen (but not peptide) bonds, in linear amides"/>
    <property type="evidence" value="ECO:0007669"/>
    <property type="project" value="TreeGrafter"/>
</dbReference>
<sequence>MVLHNPNNWHWVNKDASAWARQWFDDNLTKIEVKEGDVTAKINKVISMDGDVDVAQRKGKVITIFDVKLTLEYTGSTADDDDVSGTITIPEVSHELSEDEFVFDIDIYSESKEKQPVKDLVRSKLVPQLRSEFVKLSPALIAEHGKDIQHAPGSNPSSGFSTPKYIPQTASSAKPAATSGSQRNKGSVVNTTTVTDNEEFRTTAEELYRTFTDPERIAAFTRAPPKVFEGAKKGGKFELFGGTVSGEYLELEEPKKIVQSWRLDQWPAGHYSTLQIEFDQNDVDKVTTMRVEWKGVPIGQEEVTKRNWLEYYVRSIKLTFGMAPVYKIAVIQLQPKHVAVEDNYHRAEAFIRQAASQGAQLAVLPEYHLTSWCPDHPDFVAACAESATYLSRYQALARELDINIVPGTICEVHDKPSNSGSEEGEGNKSKREIRNMAYWVEARTGSLLASYQKANLWHSERPHLTAGVAQPPHRAFDTPFSWGSDDPNPGEGEQEIGRPIRAGMLICWDLVFPEAFRALMLDNDSDNEQDVGGGGGGKRRRNGTVPGIDLVVITSYWACDGSDLDATRAALNADCEGMFINSVLVARAFENECVVVFCNALGLSQVVAPVYGRVGGVLGKNEEGMQVVDVNFGAIGALEKQYKIRRDLGGEGWHYGYSLSEERRKR</sequence>
<dbReference type="InterPro" id="IPR015310">
    <property type="entry name" value="AHSA1-like_N"/>
</dbReference>
<dbReference type="InterPro" id="IPR050345">
    <property type="entry name" value="Aliph_Amidase/BUP"/>
</dbReference>
<feature type="region of interest" description="Disordered" evidence="3">
    <location>
        <begin position="147"/>
        <end position="188"/>
    </location>
</feature>
<gene>
    <name evidence="5" type="ORF">C7999DRAFT_42702</name>
</gene>
<evidence type="ECO:0000256" key="2">
    <source>
        <dbReference type="ARBA" id="ARBA00022801"/>
    </source>
</evidence>
<comment type="caution">
    <text evidence="5">The sequence shown here is derived from an EMBL/GenBank/DDBJ whole genome shotgun (WGS) entry which is preliminary data.</text>
</comment>
<dbReference type="GO" id="GO:0001671">
    <property type="term" value="F:ATPase activator activity"/>
    <property type="evidence" value="ECO:0007669"/>
    <property type="project" value="InterPro"/>
</dbReference>
<proteinExistence type="inferred from homology"/>
<feature type="compositionally biased region" description="Polar residues" evidence="3">
    <location>
        <begin position="152"/>
        <end position="161"/>
    </location>
</feature>
<dbReference type="InterPro" id="IPR036338">
    <property type="entry name" value="Aha1"/>
</dbReference>
<comment type="similarity">
    <text evidence="1">Belongs to the AHA1 family.</text>
</comment>